<evidence type="ECO:0000313" key="8">
    <source>
        <dbReference type="Proteomes" id="UP000091969"/>
    </source>
</evidence>
<dbReference type="EMBL" id="LZDH01000065">
    <property type="protein sequence ID" value="OBS29956.1"/>
    <property type="molecule type" value="Genomic_DNA"/>
</dbReference>
<keyword evidence="2 4" id="KW-0560">Oxidoreductase</keyword>
<comment type="similarity">
    <text evidence="1 4">Belongs to the D-isomer specific 2-hydroxyacid dehydrogenase family.</text>
</comment>
<dbReference type="InterPro" id="IPR006139">
    <property type="entry name" value="D-isomer_2_OHA_DH_cat_dom"/>
</dbReference>
<keyword evidence="8" id="KW-1185">Reference proteome</keyword>
<proteinExistence type="inferred from homology"/>
<dbReference type="Gene3D" id="3.40.50.720">
    <property type="entry name" value="NAD(P)-binding Rossmann-like Domain"/>
    <property type="match status" value="2"/>
</dbReference>
<dbReference type="Pfam" id="PF00389">
    <property type="entry name" value="2-Hacid_dh"/>
    <property type="match status" value="1"/>
</dbReference>
<dbReference type="AlphaFoldDB" id="A0A1A6DTE8"/>
<dbReference type="PANTHER" id="PTHR43761:SF1">
    <property type="entry name" value="D-ISOMER SPECIFIC 2-HYDROXYACID DEHYDROGENASE CATALYTIC DOMAIN-CONTAINING PROTEIN-RELATED"/>
    <property type="match status" value="1"/>
</dbReference>
<dbReference type="STRING" id="1101373.A9O67_09075"/>
<dbReference type="GO" id="GO:0016616">
    <property type="term" value="F:oxidoreductase activity, acting on the CH-OH group of donors, NAD or NADP as acceptor"/>
    <property type="evidence" value="ECO:0007669"/>
    <property type="project" value="InterPro"/>
</dbReference>
<dbReference type="PANTHER" id="PTHR43761">
    <property type="entry name" value="D-ISOMER SPECIFIC 2-HYDROXYACID DEHYDROGENASE FAMILY PROTEIN (AFU_ORTHOLOGUE AFUA_1G13630)"/>
    <property type="match status" value="1"/>
</dbReference>
<dbReference type="Proteomes" id="UP000091969">
    <property type="component" value="Unassembled WGS sequence"/>
</dbReference>
<dbReference type="GO" id="GO:0051287">
    <property type="term" value="F:NAD binding"/>
    <property type="evidence" value="ECO:0007669"/>
    <property type="project" value="InterPro"/>
</dbReference>
<dbReference type="InterPro" id="IPR050418">
    <property type="entry name" value="D-iso_2-hydroxyacid_DH_PdxB"/>
</dbReference>
<dbReference type="Pfam" id="PF02826">
    <property type="entry name" value="2-Hacid_dh_C"/>
    <property type="match status" value="1"/>
</dbReference>
<feature type="domain" description="D-isomer specific 2-hydroxyacid dehydrogenase catalytic" evidence="5">
    <location>
        <begin position="30"/>
        <end position="316"/>
    </location>
</feature>
<dbReference type="InterPro" id="IPR006140">
    <property type="entry name" value="D-isomer_DH_NAD-bd"/>
</dbReference>
<keyword evidence="3" id="KW-0520">NAD</keyword>
<name>A0A1A6DTE8_9BURK</name>
<evidence type="ECO:0000256" key="3">
    <source>
        <dbReference type="ARBA" id="ARBA00023027"/>
    </source>
</evidence>
<dbReference type="OrthoDB" id="9805416at2"/>
<dbReference type="RefSeq" id="WP_068610321.1">
    <property type="nucleotide sequence ID" value="NZ_LZDH01000065.1"/>
</dbReference>
<reference evidence="7 8" key="1">
    <citation type="submission" date="2016-06" db="EMBL/GenBank/DDBJ databases">
        <title>Genome sequence of Tepidimonas fonticaldi PL17.</title>
        <authorList>
            <person name="Pinnaka A.K."/>
        </authorList>
    </citation>
    <scope>NUCLEOTIDE SEQUENCE [LARGE SCALE GENOMIC DNA]</scope>
    <source>
        <strain evidence="7 8">PL17</strain>
    </source>
</reference>
<evidence type="ECO:0000256" key="4">
    <source>
        <dbReference type="RuleBase" id="RU003719"/>
    </source>
</evidence>
<dbReference type="CDD" id="cd12162">
    <property type="entry name" value="2-Hacid_dh_4"/>
    <property type="match status" value="1"/>
</dbReference>
<dbReference type="SUPFAM" id="SSF51735">
    <property type="entry name" value="NAD(P)-binding Rossmann-fold domains"/>
    <property type="match status" value="1"/>
</dbReference>
<evidence type="ECO:0000256" key="2">
    <source>
        <dbReference type="ARBA" id="ARBA00023002"/>
    </source>
</evidence>
<evidence type="ECO:0000259" key="6">
    <source>
        <dbReference type="Pfam" id="PF02826"/>
    </source>
</evidence>
<accession>A0A1A6DTE8</accession>
<evidence type="ECO:0000313" key="7">
    <source>
        <dbReference type="EMBL" id="OBS29956.1"/>
    </source>
</evidence>
<evidence type="ECO:0000256" key="1">
    <source>
        <dbReference type="ARBA" id="ARBA00005854"/>
    </source>
</evidence>
<comment type="caution">
    <text evidence="7">The sequence shown here is derived from an EMBL/GenBank/DDBJ whole genome shotgun (WGS) entry which is preliminary data.</text>
</comment>
<sequence>MHHIVFLDRATLAPEVRLQRPAFAHHWTEHERTTPEQVVDRLRQATIAITNKVPLTAQALTQLPQLRLVAVAATGTDCVDKAACARQGVMVCNIRSYAVHTVPEHTMALMLALQRQLFAYRDSVRAGRWWDSGQFCYFDHPIADLAGSTLGLVGRGELGRRVAALAQAFGMQVLWAGRKGLTRVEPPYTPWDEVLSRCDVLSLHCPLTPETRHLLAEAEFRAMPRRPLIINTARGALIDEVALERALDEGLVSGAALDVASTEPPPPEHVAMRLAQRPNVILTPHVAWASRQAQQRLADQLIQVLEAFVAGRPMNQASH</sequence>
<evidence type="ECO:0000259" key="5">
    <source>
        <dbReference type="Pfam" id="PF00389"/>
    </source>
</evidence>
<gene>
    <name evidence="7" type="ORF">A9O67_09075</name>
</gene>
<dbReference type="SUPFAM" id="SSF52283">
    <property type="entry name" value="Formate/glycerate dehydrogenase catalytic domain-like"/>
    <property type="match status" value="1"/>
</dbReference>
<protein>
    <submittedName>
        <fullName evidence="7">Glycerate dehydrogenase</fullName>
    </submittedName>
</protein>
<feature type="domain" description="D-isomer specific 2-hydroxyacid dehydrogenase NAD-binding" evidence="6">
    <location>
        <begin position="107"/>
        <end position="287"/>
    </location>
</feature>
<dbReference type="InterPro" id="IPR036291">
    <property type="entry name" value="NAD(P)-bd_dom_sf"/>
</dbReference>
<organism evidence="7 8">
    <name type="scientific">Tepidimonas fonticaldi</name>
    <dbReference type="NCBI Taxonomy" id="1101373"/>
    <lineage>
        <taxon>Bacteria</taxon>
        <taxon>Pseudomonadati</taxon>
        <taxon>Pseudomonadota</taxon>
        <taxon>Betaproteobacteria</taxon>
        <taxon>Burkholderiales</taxon>
        <taxon>Tepidimonas</taxon>
    </lineage>
</organism>